<accession>A0A1G7LNP0</accession>
<dbReference type="AlphaFoldDB" id="A0A1G7LNP0"/>
<dbReference type="EMBL" id="FNAN01000011">
    <property type="protein sequence ID" value="SDF50630.1"/>
    <property type="molecule type" value="Genomic_DNA"/>
</dbReference>
<evidence type="ECO:0000259" key="1">
    <source>
        <dbReference type="Pfam" id="PF13847"/>
    </source>
</evidence>
<dbReference type="Proteomes" id="UP000198748">
    <property type="component" value="Unassembled WGS sequence"/>
</dbReference>
<keyword evidence="2" id="KW-0489">Methyltransferase</keyword>
<dbReference type="GO" id="GO:0032259">
    <property type="term" value="P:methylation"/>
    <property type="evidence" value="ECO:0007669"/>
    <property type="project" value="UniProtKB-KW"/>
</dbReference>
<dbReference type="InterPro" id="IPR025714">
    <property type="entry name" value="Methyltranfer_dom"/>
</dbReference>
<name>A0A1G7LNP0_9BACT</name>
<dbReference type="Gene3D" id="3.40.50.150">
    <property type="entry name" value="Vaccinia Virus protein VP39"/>
    <property type="match status" value="1"/>
</dbReference>
<dbReference type="PANTHER" id="PTHR43861">
    <property type="entry name" value="TRANS-ACONITATE 2-METHYLTRANSFERASE-RELATED"/>
    <property type="match status" value="1"/>
</dbReference>
<dbReference type="InterPro" id="IPR023149">
    <property type="entry name" value="Trans_acon_MeTrfase_C"/>
</dbReference>
<evidence type="ECO:0000313" key="2">
    <source>
        <dbReference type="EMBL" id="SDF50630.1"/>
    </source>
</evidence>
<dbReference type="STRING" id="659014.SAMN04487996_11129"/>
<organism evidence="2 3">
    <name type="scientific">Dyadobacter soli</name>
    <dbReference type="NCBI Taxonomy" id="659014"/>
    <lineage>
        <taxon>Bacteria</taxon>
        <taxon>Pseudomonadati</taxon>
        <taxon>Bacteroidota</taxon>
        <taxon>Cytophagia</taxon>
        <taxon>Cytophagales</taxon>
        <taxon>Spirosomataceae</taxon>
        <taxon>Dyadobacter</taxon>
    </lineage>
</organism>
<keyword evidence="3" id="KW-1185">Reference proteome</keyword>
<protein>
    <submittedName>
        <fullName evidence="2">Trans-aconitate 2-methyltransferase</fullName>
    </submittedName>
</protein>
<dbReference type="PANTHER" id="PTHR43861:SF1">
    <property type="entry name" value="TRANS-ACONITATE 2-METHYLTRANSFERASE"/>
    <property type="match status" value="1"/>
</dbReference>
<dbReference type="OrthoDB" id="9789123at2"/>
<dbReference type="InterPro" id="IPR029063">
    <property type="entry name" value="SAM-dependent_MTases_sf"/>
</dbReference>
<dbReference type="SUPFAM" id="SSF53335">
    <property type="entry name" value="S-adenosyl-L-methionine-dependent methyltransferases"/>
    <property type="match status" value="1"/>
</dbReference>
<dbReference type="CDD" id="cd02440">
    <property type="entry name" value="AdoMet_MTases"/>
    <property type="match status" value="1"/>
</dbReference>
<reference evidence="3" key="1">
    <citation type="submission" date="2016-10" db="EMBL/GenBank/DDBJ databases">
        <authorList>
            <person name="Varghese N."/>
            <person name="Submissions S."/>
        </authorList>
    </citation>
    <scope>NUCLEOTIDE SEQUENCE [LARGE SCALE GENOMIC DNA]</scope>
    <source>
        <strain evidence="3">DSM 25329</strain>
    </source>
</reference>
<evidence type="ECO:0000313" key="3">
    <source>
        <dbReference type="Proteomes" id="UP000198748"/>
    </source>
</evidence>
<dbReference type="RefSeq" id="WP_090153252.1">
    <property type="nucleotide sequence ID" value="NZ_FNAN01000011.1"/>
</dbReference>
<dbReference type="GO" id="GO:0030798">
    <property type="term" value="F:trans-aconitate 2-methyltransferase activity"/>
    <property type="evidence" value="ECO:0007669"/>
    <property type="project" value="InterPro"/>
</dbReference>
<dbReference type="Gene3D" id="1.10.150.290">
    <property type="entry name" value="S-adenosyl-L-methionine-dependent methyltransferases"/>
    <property type="match status" value="1"/>
</dbReference>
<proteinExistence type="predicted"/>
<feature type="domain" description="Methyltransferase" evidence="1">
    <location>
        <begin position="30"/>
        <end position="167"/>
    </location>
</feature>
<sequence length="254" mass="29061">MAWNPDTYNRFKTERSAPFYDLLALLNVQPGLTAIDLGCGTGELTAKLAEILPDSDVLGVDSSEEMLRKSQDAARGALRFECISIENQLSKEQQWDVIFSNAALQWVPDHEVLFPKIINRLKAGGQLLIQMPAQHHNLTNELLEELGEQQPYAQIYQGWNRISPVLEINRYAEILFENGSKSMQIFEKIYPLVLEDVDALVTWVSGTALIPYLERLPEDMQSRFRDDYKTLLAKHFPKKPVFYPFKRILMAGVF</sequence>
<keyword evidence="2" id="KW-0808">Transferase</keyword>
<dbReference type="Pfam" id="PF13847">
    <property type="entry name" value="Methyltransf_31"/>
    <property type="match status" value="1"/>
</dbReference>
<gene>
    <name evidence="2" type="ORF">SAMN04487996_11129</name>
</gene>